<dbReference type="EMBL" id="JAKLTR010000014">
    <property type="protein sequence ID" value="MCG2616652.1"/>
    <property type="molecule type" value="Genomic_DNA"/>
</dbReference>
<gene>
    <name evidence="1" type="ORF">LZZ85_20300</name>
</gene>
<evidence type="ECO:0000313" key="1">
    <source>
        <dbReference type="EMBL" id="MCG2616652.1"/>
    </source>
</evidence>
<dbReference type="PROSITE" id="PS51257">
    <property type="entry name" value="PROKAR_LIPOPROTEIN"/>
    <property type="match status" value="1"/>
</dbReference>
<accession>A0ABS9KWM7</accession>
<dbReference type="RefSeq" id="WP_237875190.1">
    <property type="nucleotide sequence ID" value="NZ_JAKLTR010000014.1"/>
</dbReference>
<name>A0ABS9KWM7_9BACT</name>
<sequence>MKRTWLLPAACMCLIIASCKSDHEDTPKPEPANAEKTLMSIEKIWEPSSGMVTFSSVVLKGNVSQNTLTFWADSTKDSYTRYFYDQGGLLQKILYNKVDANFSKKDSLVIDRKGNGVIDLIASNAATIRCTVLLLPDGGKEISYAKNAATVKKIVLDKDGYPVTDIETNSSANNSITLRYFYDANKKLTSRLDTTRSGTTIFTTKLIVTAENSPNTHMVSLLKKLFGADLEWMMHDQAFGTTPFDMLNTYFTTSSTLLNGGIRSWTASPTISTDGVNFGPAAGSERVYETTYDTKGRLSKRIMRYSPYTQIFNYKYFD</sequence>
<protein>
    <recommendedName>
        <fullName evidence="3">DUF4595 domain-containing protein</fullName>
    </recommendedName>
</protein>
<reference evidence="1" key="1">
    <citation type="submission" date="2022-01" db="EMBL/GenBank/DDBJ databases">
        <authorList>
            <person name="Jo J.-H."/>
            <person name="Im W.-T."/>
        </authorList>
    </citation>
    <scope>NUCLEOTIDE SEQUENCE</scope>
    <source>
        <strain evidence="1">NA20</strain>
    </source>
</reference>
<proteinExistence type="predicted"/>
<dbReference type="Proteomes" id="UP001165367">
    <property type="component" value="Unassembled WGS sequence"/>
</dbReference>
<evidence type="ECO:0008006" key="3">
    <source>
        <dbReference type="Google" id="ProtNLM"/>
    </source>
</evidence>
<comment type="caution">
    <text evidence="1">The sequence shown here is derived from an EMBL/GenBank/DDBJ whole genome shotgun (WGS) entry which is preliminary data.</text>
</comment>
<evidence type="ECO:0000313" key="2">
    <source>
        <dbReference type="Proteomes" id="UP001165367"/>
    </source>
</evidence>
<keyword evidence="2" id="KW-1185">Reference proteome</keyword>
<organism evidence="1 2">
    <name type="scientific">Terrimonas ginsenosidimutans</name>
    <dbReference type="NCBI Taxonomy" id="2908004"/>
    <lineage>
        <taxon>Bacteria</taxon>
        <taxon>Pseudomonadati</taxon>
        <taxon>Bacteroidota</taxon>
        <taxon>Chitinophagia</taxon>
        <taxon>Chitinophagales</taxon>
        <taxon>Chitinophagaceae</taxon>
        <taxon>Terrimonas</taxon>
    </lineage>
</organism>